<evidence type="ECO:0000256" key="8">
    <source>
        <dbReference type="ARBA" id="ARBA00023163"/>
    </source>
</evidence>
<evidence type="ECO:0000259" key="11">
    <source>
        <dbReference type="Pfam" id="PF10497"/>
    </source>
</evidence>
<evidence type="ECO:0000313" key="13">
    <source>
        <dbReference type="Proteomes" id="UP000030645"/>
    </source>
</evidence>
<dbReference type="Pfam" id="PF10497">
    <property type="entry name" value="zf-4CXXC_R1"/>
    <property type="match status" value="1"/>
</dbReference>
<evidence type="ECO:0000256" key="10">
    <source>
        <dbReference type="SAM" id="MobiDB-lite"/>
    </source>
</evidence>
<dbReference type="OrthoDB" id="298344at2759"/>
<dbReference type="PANTHER" id="PTHR31169:SF23">
    <property type="entry name" value="OS03G0572250 PROTEIN"/>
    <property type="match status" value="1"/>
</dbReference>
<dbReference type="PANTHER" id="PTHR31169">
    <property type="entry name" value="OS05G0300700 PROTEIN"/>
    <property type="match status" value="1"/>
</dbReference>
<evidence type="ECO:0000256" key="6">
    <source>
        <dbReference type="ARBA" id="ARBA00022843"/>
    </source>
</evidence>
<accession>W9SKN0</accession>
<dbReference type="GO" id="GO:0005634">
    <property type="term" value="C:nucleus"/>
    <property type="evidence" value="ECO:0007669"/>
    <property type="project" value="UniProtKB-SubCell"/>
</dbReference>
<name>W9SKN0_9ROSA</name>
<keyword evidence="13" id="KW-1185">Reference proteome</keyword>
<dbReference type="EMBL" id="KE346358">
    <property type="protein sequence ID" value="EXC35386.1"/>
    <property type="molecule type" value="Genomic_DNA"/>
</dbReference>
<sequence>MAAPRGRGRRRRNPETPPANPSHSISTDEHPKTQKNEIVISEYEQSREERIKQNLQKMQKLGIFDLSLHLKSSLRTPRNSSCPNMNKIPPSISPLQPSGSIRRSSRLKNSTPVSYSEVDLVKKDKELGDDESVLAEAGSKPEIYTEEHEKLLGNTDKSWTLFVDGCGSDGKRIYDSVKGKTCHQCRQKTLGYRTHCSSCNAVRGQFCGDCLYMRYGEHVLEAIENPNWICPVCRGICNCSFCRQAKGWAPTGTLYKKISQLGFKSVAHYLIQARRAEKKLEKSGDTKNEVYVKRSLFSDMKVLSEDSLEVTNEHPGSPEQFKDKTDDDTKNNNGNQNSENIGSLEVDHKVDDVLGSSEHQRQNEKADTCQNEKDKESHEVERGNSEIVFKNTDVQATESRMVRIADNDFPETEERVLDRKHAVNGIALQKEMDEENDTPKVETSTGITVITHDDGFLGIVFEKLSNVKQPVGVSSLNKVEDEKELLPSDIKHHDVSTPLESSPKLKQKRVHPSLDSIGGRVRQRRKTGHNYDEAQGMLEKENSDLKQAAKH</sequence>
<evidence type="ECO:0000256" key="3">
    <source>
        <dbReference type="ARBA" id="ARBA00022490"/>
    </source>
</evidence>
<keyword evidence="7" id="KW-0805">Transcription regulation</keyword>
<feature type="region of interest" description="Disordered" evidence="10">
    <location>
        <begin position="74"/>
        <end position="110"/>
    </location>
</feature>
<keyword evidence="3" id="KW-0963">Cytoplasm</keyword>
<gene>
    <name evidence="12" type="ORF">L484_026711</name>
</gene>
<feature type="compositionally biased region" description="Basic and acidic residues" evidence="10">
    <location>
        <begin position="320"/>
        <end position="330"/>
    </location>
</feature>
<organism evidence="12 13">
    <name type="scientific">Morus notabilis</name>
    <dbReference type="NCBI Taxonomy" id="981085"/>
    <lineage>
        <taxon>Eukaryota</taxon>
        <taxon>Viridiplantae</taxon>
        <taxon>Streptophyta</taxon>
        <taxon>Embryophyta</taxon>
        <taxon>Tracheophyta</taxon>
        <taxon>Spermatophyta</taxon>
        <taxon>Magnoliopsida</taxon>
        <taxon>eudicotyledons</taxon>
        <taxon>Gunneridae</taxon>
        <taxon>Pentapetalae</taxon>
        <taxon>rosids</taxon>
        <taxon>fabids</taxon>
        <taxon>Rosales</taxon>
        <taxon>Moraceae</taxon>
        <taxon>Moreae</taxon>
        <taxon>Morus</taxon>
    </lineage>
</organism>
<keyword evidence="8" id="KW-0804">Transcription</keyword>
<comment type="subcellular location">
    <subcellularLocation>
        <location evidence="2">Cytoplasm</location>
    </subcellularLocation>
    <subcellularLocation>
        <location evidence="1">Nucleus</location>
    </subcellularLocation>
</comment>
<dbReference type="KEGG" id="mnt:21409356"/>
<feature type="region of interest" description="Disordered" evidence="10">
    <location>
        <begin position="487"/>
        <end position="551"/>
    </location>
</feature>
<feature type="compositionally biased region" description="Basic and acidic residues" evidence="10">
    <location>
        <begin position="26"/>
        <end position="35"/>
    </location>
</feature>
<evidence type="ECO:0000256" key="1">
    <source>
        <dbReference type="ARBA" id="ARBA00004123"/>
    </source>
</evidence>
<dbReference type="STRING" id="981085.W9SKN0"/>
<evidence type="ECO:0000256" key="5">
    <source>
        <dbReference type="ARBA" id="ARBA00022553"/>
    </source>
</evidence>
<protein>
    <recommendedName>
        <fullName evidence="11">Zinc-finger domain-containing protein</fullName>
    </recommendedName>
</protein>
<keyword evidence="9" id="KW-0539">Nucleus</keyword>
<evidence type="ECO:0000256" key="9">
    <source>
        <dbReference type="ARBA" id="ARBA00023242"/>
    </source>
</evidence>
<dbReference type="InterPro" id="IPR018866">
    <property type="entry name" value="Znf-4CXXC_R1"/>
</dbReference>
<evidence type="ECO:0000256" key="7">
    <source>
        <dbReference type="ARBA" id="ARBA00023015"/>
    </source>
</evidence>
<dbReference type="Proteomes" id="UP000030645">
    <property type="component" value="Unassembled WGS sequence"/>
</dbReference>
<reference evidence="13" key="1">
    <citation type="submission" date="2013-01" db="EMBL/GenBank/DDBJ databases">
        <title>Draft Genome Sequence of a Mulberry Tree, Morus notabilis C.K. Schneid.</title>
        <authorList>
            <person name="He N."/>
            <person name="Zhao S."/>
        </authorList>
    </citation>
    <scope>NUCLEOTIDE SEQUENCE</scope>
</reference>
<evidence type="ECO:0000256" key="4">
    <source>
        <dbReference type="ARBA" id="ARBA00022499"/>
    </source>
</evidence>
<dbReference type="GO" id="GO:0006355">
    <property type="term" value="P:regulation of DNA-templated transcription"/>
    <property type="evidence" value="ECO:0007669"/>
    <property type="project" value="InterPro"/>
</dbReference>
<feature type="domain" description="Zinc-finger" evidence="11">
    <location>
        <begin position="174"/>
        <end position="270"/>
    </location>
</feature>
<dbReference type="eggNOG" id="ENOG502QWH1">
    <property type="taxonomic scope" value="Eukaryota"/>
</dbReference>
<proteinExistence type="predicted"/>
<keyword evidence="6" id="KW-0832">Ubl conjugation</keyword>
<feature type="compositionally biased region" description="Basic residues" evidence="10">
    <location>
        <begin position="1"/>
        <end position="12"/>
    </location>
</feature>
<keyword evidence="5" id="KW-0597">Phosphoprotein</keyword>
<feature type="compositionally biased region" description="Low complexity" evidence="10">
    <location>
        <begin position="331"/>
        <end position="340"/>
    </location>
</feature>
<feature type="region of interest" description="Disordered" evidence="10">
    <location>
        <begin position="307"/>
        <end position="381"/>
    </location>
</feature>
<feature type="compositionally biased region" description="Polar residues" evidence="10">
    <location>
        <begin position="93"/>
        <end position="110"/>
    </location>
</feature>
<dbReference type="AlphaFoldDB" id="W9SKN0"/>
<evidence type="ECO:0000313" key="12">
    <source>
        <dbReference type="EMBL" id="EXC35386.1"/>
    </source>
</evidence>
<feature type="region of interest" description="Disordered" evidence="10">
    <location>
        <begin position="1"/>
        <end position="35"/>
    </location>
</feature>
<dbReference type="GO" id="GO:0005737">
    <property type="term" value="C:cytoplasm"/>
    <property type="evidence" value="ECO:0007669"/>
    <property type="project" value="UniProtKB-SubCell"/>
</dbReference>
<feature type="compositionally biased region" description="Polar residues" evidence="10">
    <location>
        <begin position="74"/>
        <end position="84"/>
    </location>
</feature>
<feature type="compositionally biased region" description="Basic and acidic residues" evidence="10">
    <location>
        <begin position="345"/>
        <end position="381"/>
    </location>
</feature>
<dbReference type="InterPro" id="IPR040221">
    <property type="entry name" value="CDCA7/CDA7L"/>
</dbReference>
<keyword evidence="4" id="KW-1017">Isopeptide bond</keyword>
<evidence type="ECO:0000256" key="2">
    <source>
        <dbReference type="ARBA" id="ARBA00004496"/>
    </source>
</evidence>